<organism evidence="1 2">
    <name type="scientific">Methylopila capsulata</name>
    <dbReference type="NCBI Taxonomy" id="61654"/>
    <lineage>
        <taxon>Bacteria</taxon>
        <taxon>Pseudomonadati</taxon>
        <taxon>Pseudomonadota</taxon>
        <taxon>Alphaproteobacteria</taxon>
        <taxon>Hyphomicrobiales</taxon>
        <taxon>Methylopilaceae</taxon>
        <taxon>Methylopila</taxon>
    </lineage>
</organism>
<reference evidence="1 2" key="1">
    <citation type="submission" date="2021-01" db="EMBL/GenBank/DDBJ databases">
        <title>Genomic Encyclopedia of Type Strains, Phase IV (KMG-IV): sequencing the most valuable type-strain genomes for metagenomic binning, comparative biology and taxonomic classification.</title>
        <authorList>
            <person name="Goeker M."/>
        </authorList>
    </citation>
    <scope>NUCLEOTIDE SEQUENCE [LARGE SCALE GENOMIC DNA]</scope>
    <source>
        <strain evidence="1 2">DSM 6130</strain>
    </source>
</reference>
<accession>A0ABS2TAI3</accession>
<keyword evidence="2" id="KW-1185">Reference proteome</keyword>
<protein>
    <submittedName>
        <fullName evidence="1">Uncharacterized protein</fullName>
    </submittedName>
</protein>
<dbReference type="EMBL" id="JAFBCY010000004">
    <property type="protein sequence ID" value="MBM7853187.1"/>
    <property type="molecule type" value="Genomic_DNA"/>
</dbReference>
<sequence>MARSSRTMTNFILLPIPGRPLAVRDDERYAFGFAGPVSTGRPPAPHSAHEPS</sequence>
<proteinExistence type="predicted"/>
<name>A0ABS2TAI3_9HYPH</name>
<evidence type="ECO:0000313" key="2">
    <source>
        <dbReference type="Proteomes" id="UP000758856"/>
    </source>
</evidence>
<dbReference type="Proteomes" id="UP000758856">
    <property type="component" value="Unassembled WGS sequence"/>
</dbReference>
<evidence type="ECO:0000313" key="1">
    <source>
        <dbReference type="EMBL" id="MBM7853187.1"/>
    </source>
</evidence>
<comment type="caution">
    <text evidence="1">The sequence shown here is derived from an EMBL/GenBank/DDBJ whole genome shotgun (WGS) entry which is preliminary data.</text>
</comment>
<gene>
    <name evidence="1" type="ORF">JOD31_003438</name>
</gene>